<dbReference type="EMBL" id="FNXB01000075">
    <property type="protein sequence ID" value="SEI20736.1"/>
    <property type="molecule type" value="Genomic_DNA"/>
</dbReference>
<accession>A0A1H8WJ94</accession>
<dbReference type="Pfam" id="PF14295">
    <property type="entry name" value="PAN_4"/>
    <property type="match status" value="1"/>
</dbReference>
<gene>
    <name evidence="2" type="ORF">RTCCBAU85039_6461</name>
    <name evidence="3" type="ORF">SAMN05216228_106617</name>
</gene>
<organism evidence="2 4">
    <name type="scientific">Rhizobium tibeticum</name>
    <dbReference type="NCBI Taxonomy" id="501024"/>
    <lineage>
        <taxon>Bacteria</taxon>
        <taxon>Pseudomonadati</taxon>
        <taxon>Pseudomonadota</taxon>
        <taxon>Alphaproteobacteria</taxon>
        <taxon>Hyphomicrobiales</taxon>
        <taxon>Rhizobiaceae</taxon>
        <taxon>Rhizobium/Agrobacterium group</taxon>
        <taxon>Rhizobium</taxon>
    </lineage>
</organism>
<dbReference type="SUPFAM" id="SSF57414">
    <property type="entry name" value="Hairpin loop containing domain-like"/>
    <property type="match status" value="1"/>
</dbReference>
<reference evidence="2" key="2">
    <citation type="submission" date="2016-10" db="EMBL/GenBank/DDBJ databases">
        <authorList>
            <person name="de Groot N.N."/>
        </authorList>
    </citation>
    <scope>NUCLEOTIDE SEQUENCE [LARGE SCALE GENOMIC DNA]</scope>
    <source>
        <strain evidence="2">CCBAU85039</strain>
    </source>
</reference>
<dbReference type="STRING" id="501024.RTCCBAU85039_6461"/>
<feature type="domain" description="Apple" evidence="1">
    <location>
        <begin position="1"/>
        <end position="69"/>
    </location>
</feature>
<evidence type="ECO:0000313" key="5">
    <source>
        <dbReference type="Proteomes" id="UP000198939"/>
    </source>
</evidence>
<reference evidence="4" key="1">
    <citation type="submission" date="2016-10" db="EMBL/GenBank/DDBJ databases">
        <authorList>
            <person name="Wibberg D."/>
        </authorList>
    </citation>
    <scope>NUCLEOTIDE SEQUENCE [LARGE SCALE GENOMIC DNA]</scope>
</reference>
<protein>
    <submittedName>
        <fullName evidence="3">PAN domain-containing protein</fullName>
    </submittedName>
</protein>
<name>A0A1H8WJ94_9HYPH</name>
<keyword evidence="5" id="KW-1185">Reference proteome</keyword>
<dbReference type="Gene3D" id="3.50.4.10">
    <property type="entry name" value="Hepatocyte Growth Factor"/>
    <property type="match status" value="1"/>
</dbReference>
<dbReference type="AlphaFoldDB" id="A0A1H8WJ94"/>
<dbReference type="Proteomes" id="UP000198939">
    <property type="component" value="Unassembled WGS sequence"/>
</dbReference>
<dbReference type="EMBL" id="FOCV01000066">
    <property type="protein sequence ID" value="SEP27679.1"/>
    <property type="molecule type" value="Genomic_DNA"/>
</dbReference>
<evidence type="ECO:0000259" key="1">
    <source>
        <dbReference type="PROSITE" id="PS50948"/>
    </source>
</evidence>
<dbReference type="RefSeq" id="WP_083540041.1">
    <property type="nucleotide sequence ID" value="NZ_FNXB01000075.1"/>
</dbReference>
<evidence type="ECO:0000313" key="4">
    <source>
        <dbReference type="Proteomes" id="UP000183063"/>
    </source>
</evidence>
<evidence type="ECO:0000313" key="2">
    <source>
        <dbReference type="EMBL" id="SEI20736.1"/>
    </source>
</evidence>
<evidence type="ECO:0000313" key="3">
    <source>
        <dbReference type="EMBL" id="SEP27679.1"/>
    </source>
</evidence>
<sequence>MDLPGGDYKQIRNSTYRRCFTACIGDNFCKAFAFVAKKRECWLNGMLGRPKATKGVELGVNESFIERQIQAIFFTSRPA</sequence>
<dbReference type="Proteomes" id="UP000183063">
    <property type="component" value="Unassembled WGS sequence"/>
</dbReference>
<proteinExistence type="predicted"/>
<dbReference type="OrthoDB" id="1522627at2"/>
<dbReference type="PROSITE" id="PS50948">
    <property type="entry name" value="PAN"/>
    <property type="match status" value="1"/>
</dbReference>
<dbReference type="InterPro" id="IPR003609">
    <property type="entry name" value="Pan_app"/>
</dbReference>
<reference evidence="3 5" key="3">
    <citation type="submission" date="2016-10" db="EMBL/GenBank/DDBJ databases">
        <authorList>
            <person name="Varghese N."/>
            <person name="Submissions S."/>
        </authorList>
    </citation>
    <scope>NUCLEOTIDE SEQUENCE [LARGE SCALE GENOMIC DNA]</scope>
    <source>
        <strain evidence="3 5">CGMCC 1.7071</strain>
    </source>
</reference>